<evidence type="ECO:0008006" key="4">
    <source>
        <dbReference type="Google" id="ProtNLM"/>
    </source>
</evidence>
<feature type="compositionally biased region" description="Basic and acidic residues" evidence="1">
    <location>
        <begin position="406"/>
        <end position="422"/>
    </location>
</feature>
<gene>
    <name evidence="2" type="ORF">ADUPG1_000461</name>
</gene>
<keyword evidence="3" id="KW-1185">Reference proteome</keyword>
<organism evidence="2 3">
    <name type="scientific">Aduncisulcus paluster</name>
    <dbReference type="NCBI Taxonomy" id="2918883"/>
    <lineage>
        <taxon>Eukaryota</taxon>
        <taxon>Metamonada</taxon>
        <taxon>Carpediemonas-like organisms</taxon>
        <taxon>Aduncisulcus</taxon>
    </lineage>
</organism>
<feature type="compositionally biased region" description="Polar residues" evidence="1">
    <location>
        <begin position="110"/>
        <end position="122"/>
    </location>
</feature>
<feature type="region of interest" description="Disordered" evidence="1">
    <location>
        <begin position="1"/>
        <end position="28"/>
    </location>
</feature>
<feature type="compositionally biased region" description="Low complexity" evidence="1">
    <location>
        <begin position="354"/>
        <end position="383"/>
    </location>
</feature>
<dbReference type="Proteomes" id="UP001057375">
    <property type="component" value="Unassembled WGS sequence"/>
</dbReference>
<feature type="compositionally biased region" description="Basic residues" evidence="1">
    <location>
        <begin position="1"/>
        <end position="16"/>
    </location>
</feature>
<comment type="caution">
    <text evidence="2">The sequence shown here is derived from an EMBL/GenBank/DDBJ whole genome shotgun (WGS) entry which is preliminary data.</text>
</comment>
<reference evidence="2" key="1">
    <citation type="submission" date="2022-03" db="EMBL/GenBank/DDBJ databases">
        <title>Draft genome sequence of Aduncisulcus paluster, a free-living microaerophilic Fornicata.</title>
        <authorList>
            <person name="Yuyama I."/>
            <person name="Kume K."/>
            <person name="Tamura T."/>
            <person name="Inagaki Y."/>
            <person name="Hashimoto T."/>
        </authorList>
    </citation>
    <scope>NUCLEOTIDE SEQUENCE</scope>
    <source>
        <strain evidence="2">NY0171</strain>
    </source>
</reference>
<feature type="compositionally biased region" description="Basic and acidic residues" evidence="1">
    <location>
        <begin position="432"/>
        <end position="476"/>
    </location>
</feature>
<feature type="compositionally biased region" description="Low complexity" evidence="1">
    <location>
        <begin position="221"/>
        <end position="233"/>
    </location>
</feature>
<feature type="region of interest" description="Disordered" evidence="1">
    <location>
        <begin position="406"/>
        <end position="511"/>
    </location>
</feature>
<evidence type="ECO:0000313" key="2">
    <source>
        <dbReference type="EMBL" id="GKT28145.1"/>
    </source>
</evidence>
<feature type="region of interest" description="Disordered" evidence="1">
    <location>
        <begin position="354"/>
        <end position="385"/>
    </location>
</feature>
<accession>A0ABQ5KAE3</accession>
<evidence type="ECO:0000313" key="3">
    <source>
        <dbReference type="Proteomes" id="UP001057375"/>
    </source>
</evidence>
<evidence type="ECO:0000256" key="1">
    <source>
        <dbReference type="SAM" id="MobiDB-lite"/>
    </source>
</evidence>
<sequence length="682" mass="76672">MDDIVKKKRRRRKKKSSSSGKIDMNLQNELDLKASEEKLLMESLIRIEDEIKAQQELDSIETEKAAQAIEIEKRIEEERKKSLSLVGKLPLLKQKSSSKFISTPKIASLPSLSSQKPRNSYSRMHLKSRHVPSVSRMPKRSSFPALPPLPQSKGAQQSQDYRKIPQYKKYHDSSPKKHRFQKYEKRSGNSPTQSPRFIVGSMDRKPSIGGHISNPSHRSGRTSPSSPSLGSHSVHNSPSDIGYHHNFRKQRSKPFLPKKVGSYSITRRNSTSYAKAMPIGGHIPPTRQVQESLIKLPIIKTKASVPSFGVITSSSSSSSSSPLCVGPSSSPHISPESLIKLPIIKTKASVPSFGVITSSSSSSSSSSPLCVGPSSSPHISPGIVQRHASDKKLNWLLYGEDEDELKLIEERRREEEERRRKEEEEERRRRKREEERRRRKREEEEQRQRDLDEMKRIAEEQEKFFNGQDSRHDGPSKHGSLKDLSSPPSIRSSKPLYSGSNSSKKSKKDALAVSAKKISRISPKKYSNDDEGLFSGRSPSIACLLTPTDAKLADESIEKAYLNEMIVLLKSSMTKHNPPAILSLISSDTPPHLVVSLLSDGFYVAYMLFSCFPVVFKANEIDRIQHGNRIGNWALLRRVFARLKFVLDDEEEESLISGVGESFVLLLIEIIRNVVSLSSLKK</sequence>
<dbReference type="EMBL" id="BQXS01000163">
    <property type="protein sequence ID" value="GKT28145.1"/>
    <property type="molecule type" value="Genomic_DNA"/>
</dbReference>
<proteinExistence type="predicted"/>
<protein>
    <recommendedName>
        <fullName evidence="4">Calponin-homology (CH) domain-containing protein</fullName>
    </recommendedName>
</protein>
<feature type="compositionally biased region" description="Basic and acidic residues" evidence="1">
    <location>
        <begin position="169"/>
        <end position="187"/>
    </location>
</feature>
<feature type="region of interest" description="Disordered" evidence="1">
    <location>
        <begin position="103"/>
        <end position="261"/>
    </location>
</feature>
<name>A0ABQ5KAE3_9EUKA</name>